<dbReference type="EMBL" id="DVMT01000036">
    <property type="protein sequence ID" value="HIU40362.1"/>
    <property type="molecule type" value="Genomic_DNA"/>
</dbReference>
<protein>
    <submittedName>
        <fullName evidence="5">Type 1 glutamine amidotransferase-like domain-containing protein</fullName>
    </submittedName>
</protein>
<dbReference type="GO" id="GO:0008236">
    <property type="term" value="F:serine-type peptidase activity"/>
    <property type="evidence" value="ECO:0007669"/>
    <property type="project" value="UniProtKB-KW"/>
</dbReference>
<reference evidence="5" key="2">
    <citation type="journal article" date="2021" name="PeerJ">
        <title>Extensive microbial diversity within the chicken gut microbiome revealed by metagenomics and culture.</title>
        <authorList>
            <person name="Gilroy R."/>
            <person name="Ravi A."/>
            <person name="Getino M."/>
            <person name="Pursley I."/>
            <person name="Horton D.L."/>
            <person name="Alikhan N.F."/>
            <person name="Baker D."/>
            <person name="Gharbi K."/>
            <person name="Hall N."/>
            <person name="Watson M."/>
            <person name="Adriaenssens E.M."/>
            <person name="Foster-Nyarko E."/>
            <person name="Jarju S."/>
            <person name="Secka A."/>
            <person name="Antonio M."/>
            <person name="Oren A."/>
            <person name="Chaudhuri R.R."/>
            <person name="La Ragione R."/>
            <person name="Hildebrand F."/>
            <person name="Pallen M.J."/>
        </authorList>
    </citation>
    <scope>NUCLEOTIDE SEQUENCE</scope>
    <source>
        <strain evidence="5">CHK193-30670</strain>
    </source>
</reference>
<keyword evidence="2" id="KW-0645">Protease</keyword>
<dbReference type="Gene3D" id="3.40.50.880">
    <property type="match status" value="1"/>
</dbReference>
<keyword evidence="5" id="KW-0315">Glutamine amidotransferase</keyword>
<evidence type="ECO:0000256" key="2">
    <source>
        <dbReference type="ARBA" id="ARBA00022670"/>
    </source>
</evidence>
<organism evidence="5 6">
    <name type="scientific">Candidatus Aphodocola excrementigallinarum</name>
    <dbReference type="NCBI Taxonomy" id="2840670"/>
    <lineage>
        <taxon>Bacteria</taxon>
        <taxon>Bacillati</taxon>
        <taxon>Bacillota</taxon>
        <taxon>Bacilli</taxon>
        <taxon>Candidatus Aphodocola</taxon>
    </lineage>
</organism>
<dbReference type="InterPro" id="IPR005320">
    <property type="entry name" value="Peptidase_S51"/>
</dbReference>
<evidence type="ECO:0000256" key="4">
    <source>
        <dbReference type="ARBA" id="ARBA00022825"/>
    </source>
</evidence>
<gene>
    <name evidence="5" type="ORF">IAB68_03595</name>
</gene>
<proteinExistence type="inferred from homology"/>
<name>A0A9D1LIZ2_9FIRM</name>
<sequence length="227" mass="25795">MKLFLCGGGSGNQIKFALNKFSSCIDRSKPILYIPLAMDEDKYDSCKEWFSSEIKLIGIKNFDMVKSSLELSKKNFKNYCALFIGGGNTYKLLKDIKNNLNFEKIKEYLNNDGIVFGGSAGAIIFGKSINGCLLDDGNYVGLKDCNGFNYLNDYSILCHLNSQNFKKNNNHLIEFSKNNKTIYLPEEDTIIISDKKISFIGQKKYIIFDNGKFVKHNFANMKKDINK</sequence>
<evidence type="ECO:0000313" key="6">
    <source>
        <dbReference type="Proteomes" id="UP000824074"/>
    </source>
</evidence>
<dbReference type="Pfam" id="PF03575">
    <property type="entry name" value="Peptidase_S51"/>
    <property type="match status" value="1"/>
</dbReference>
<keyword evidence="3" id="KW-0378">Hydrolase</keyword>
<dbReference type="GO" id="GO:0006508">
    <property type="term" value="P:proteolysis"/>
    <property type="evidence" value="ECO:0007669"/>
    <property type="project" value="UniProtKB-KW"/>
</dbReference>
<dbReference type="PANTHER" id="PTHR20842">
    <property type="entry name" value="PROTEASE S51 ALPHA-ASPARTYL DIPEPTIDASE"/>
    <property type="match status" value="1"/>
</dbReference>
<comment type="caution">
    <text evidence="5">The sequence shown here is derived from an EMBL/GenBank/DDBJ whole genome shotgun (WGS) entry which is preliminary data.</text>
</comment>
<reference evidence="5" key="1">
    <citation type="submission" date="2020-10" db="EMBL/GenBank/DDBJ databases">
        <authorList>
            <person name="Gilroy R."/>
        </authorList>
    </citation>
    <scope>NUCLEOTIDE SEQUENCE</scope>
    <source>
        <strain evidence="5">CHK193-30670</strain>
    </source>
</reference>
<evidence type="ECO:0000256" key="3">
    <source>
        <dbReference type="ARBA" id="ARBA00022801"/>
    </source>
</evidence>
<dbReference type="Proteomes" id="UP000824074">
    <property type="component" value="Unassembled WGS sequence"/>
</dbReference>
<dbReference type="PANTHER" id="PTHR20842:SF0">
    <property type="entry name" value="ALPHA-ASPARTYL DIPEPTIDASE"/>
    <property type="match status" value="1"/>
</dbReference>
<comment type="similarity">
    <text evidence="1">Belongs to the peptidase S51 family.</text>
</comment>
<dbReference type="SUPFAM" id="SSF52317">
    <property type="entry name" value="Class I glutamine amidotransferase-like"/>
    <property type="match status" value="1"/>
</dbReference>
<evidence type="ECO:0000256" key="1">
    <source>
        <dbReference type="ARBA" id="ARBA00006534"/>
    </source>
</evidence>
<accession>A0A9D1LIZ2</accession>
<dbReference type="InterPro" id="IPR029062">
    <property type="entry name" value="Class_I_gatase-like"/>
</dbReference>
<keyword evidence="4" id="KW-0720">Serine protease</keyword>
<dbReference type="AlphaFoldDB" id="A0A9D1LIZ2"/>
<evidence type="ECO:0000313" key="5">
    <source>
        <dbReference type="EMBL" id="HIU40362.1"/>
    </source>
</evidence>